<dbReference type="InterPro" id="IPR012867">
    <property type="entry name" value="DUF1648"/>
</dbReference>
<feature type="transmembrane region" description="Helical" evidence="1">
    <location>
        <begin position="107"/>
        <end position="128"/>
    </location>
</feature>
<dbReference type="AlphaFoldDB" id="A0A1V4SX08"/>
<keyword evidence="1" id="KW-0812">Transmembrane</keyword>
<keyword evidence="1" id="KW-0472">Membrane</keyword>
<dbReference type="Pfam" id="PF07853">
    <property type="entry name" value="DUF1648"/>
    <property type="match status" value="1"/>
</dbReference>
<evidence type="ECO:0000313" key="3">
    <source>
        <dbReference type="EMBL" id="OPX49113.1"/>
    </source>
</evidence>
<dbReference type="Proteomes" id="UP000191448">
    <property type="component" value="Unassembled WGS sequence"/>
</dbReference>
<keyword evidence="1" id="KW-1133">Transmembrane helix</keyword>
<name>A0A1V4SX08_9CLOT</name>
<feature type="transmembrane region" description="Helical" evidence="1">
    <location>
        <begin position="16"/>
        <end position="37"/>
    </location>
</feature>
<evidence type="ECO:0000313" key="4">
    <source>
        <dbReference type="Proteomes" id="UP000191448"/>
    </source>
</evidence>
<evidence type="ECO:0000259" key="2">
    <source>
        <dbReference type="Pfam" id="PF07853"/>
    </source>
</evidence>
<dbReference type="EMBL" id="LTAY01000026">
    <property type="protein sequence ID" value="OPX49113.1"/>
    <property type="molecule type" value="Genomic_DNA"/>
</dbReference>
<dbReference type="OrthoDB" id="9808690at2"/>
<evidence type="ECO:0000256" key="1">
    <source>
        <dbReference type="SAM" id="Phobius"/>
    </source>
</evidence>
<reference evidence="3 4" key="1">
    <citation type="submission" date="2016-02" db="EMBL/GenBank/DDBJ databases">
        <title>Genome sequence of Clostridium thermobutyricum DSM 4928.</title>
        <authorList>
            <person name="Poehlein A."/>
            <person name="Daniel R."/>
        </authorList>
    </citation>
    <scope>NUCLEOTIDE SEQUENCE [LARGE SCALE GENOMIC DNA]</scope>
    <source>
        <strain evidence="3 4">DSM 4928</strain>
    </source>
</reference>
<feature type="domain" description="DUF1648" evidence="2">
    <location>
        <begin position="25"/>
        <end position="69"/>
    </location>
</feature>
<comment type="caution">
    <text evidence="3">The sequence shown here is derived from an EMBL/GenBank/DDBJ whole genome shotgun (WGS) entry which is preliminary data.</text>
</comment>
<organism evidence="3 4">
    <name type="scientific">Clostridium thermobutyricum DSM 4928</name>
    <dbReference type="NCBI Taxonomy" id="1121339"/>
    <lineage>
        <taxon>Bacteria</taxon>
        <taxon>Bacillati</taxon>
        <taxon>Bacillota</taxon>
        <taxon>Clostridia</taxon>
        <taxon>Eubacteriales</taxon>
        <taxon>Clostridiaceae</taxon>
        <taxon>Clostridium</taxon>
    </lineage>
</organism>
<proteinExistence type="predicted"/>
<dbReference type="RefSeq" id="WP_080022162.1">
    <property type="nucleotide sequence ID" value="NZ_LTAY01000026.1"/>
</dbReference>
<accession>A0A1V4SX08</accession>
<sequence length="156" mass="18051">MGKSIEKINFKKLNKWLNIINLIYVIIATISIIFLWIKAPSEIPIHYGFGGHVDEYGSKSNSLILVFVLIAIYLIFMFISKFPKSYNYIVPITDLNRERQYNISSTFMKILSLEIMILISYMCIQSLIGAKSITNYFIVIIVVSVVIYIYFSVKNK</sequence>
<protein>
    <recommendedName>
        <fullName evidence="2">DUF1648 domain-containing protein</fullName>
    </recommendedName>
</protein>
<gene>
    <name evidence="3" type="ORF">CLTHE_08670</name>
</gene>
<feature type="transmembrane region" description="Helical" evidence="1">
    <location>
        <begin position="62"/>
        <end position="79"/>
    </location>
</feature>
<feature type="transmembrane region" description="Helical" evidence="1">
    <location>
        <begin position="134"/>
        <end position="153"/>
    </location>
</feature>